<evidence type="ECO:0000256" key="1">
    <source>
        <dbReference type="SAM" id="Coils"/>
    </source>
</evidence>
<protein>
    <submittedName>
        <fullName evidence="3">Cytokinesis protein 3</fullName>
    </submittedName>
</protein>
<evidence type="ECO:0000313" key="4">
    <source>
        <dbReference type="Proteomes" id="UP001211907"/>
    </source>
</evidence>
<reference evidence="3" key="1">
    <citation type="submission" date="2020-05" db="EMBL/GenBank/DDBJ databases">
        <title>Phylogenomic resolution of chytrid fungi.</title>
        <authorList>
            <person name="Stajich J.E."/>
            <person name="Amses K."/>
            <person name="Simmons R."/>
            <person name="Seto K."/>
            <person name="Myers J."/>
            <person name="Bonds A."/>
            <person name="Quandt C.A."/>
            <person name="Barry K."/>
            <person name="Liu P."/>
            <person name="Grigoriev I."/>
            <person name="Longcore J.E."/>
            <person name="James T.Y."/>
        </authorList>
    </citation>
    <scope>NUCLEOTIDE SEQUENCE</scope>
    <source>
        <strain evidence="3">JEL0513</strain>
    </source>
</reference>
<dbReference type="InterPro" id="IPR035897">
    <property type="entry name" value="Toll_tir_struct_dom_sf"/>
</dbReference>
<proteinExistence type="predicted"/>
<organism evidence="3 4">
    <name type="scientific">Physocladia obscura</name>
    <dbReference type="NCBI Taxonomy" id="109957"/>
    <lineage>
        <taxon>Eukaryota</taxon>
        <taxon>Fungi</taxon>
        <taxon>Fungi incertae sedis</taxon>
        <taxon>Chytridiomycota</taxon>
        <taxon>Chytridiomycota incertae sedis</taxon>
        <taxon>Chytridiomycetes</taxon>
        <taxon>Chytridiales</taxon>
        <taxon>Chytriomycetaceae</taxon>
        <taxon>Physocladia</taxon>
    </lineage>
</organism>
<feature type="domain" description="TIR" evidence="2">
    <location>
        <begin position="262"/>
        <end position="367"/>
    </location>
</feature>
<accession>A0AAD5T618</accession>
<evidence type="ECO:0000313" key="3">
    <source>
        <dbReference type="EMBL" id="KAJ3128452.1"/>
    </source>
</evidence>
<dbReference type="SUPFAM" id="SSF52200">
    <property type="entry name" value="Toll/Interleukin receptor TIR domain"/>
    <property type="match status" value="1"/>
</dbReference>
<gene>
    <name evidence="3" type="primary">CYK3_2</name>
    <name evidence="3" type="ORF">HK100_009155</name>
</gene>
<dbReference type="EMBL" id="JADGJH010000463">
    <property type="protein sequence ID" value="KAJ3128452.1"/>
    <property type="molecule type" value="Genomic_DNA"/>
</dbReference>
<dbReference type="AlphaFoldDB" id="A0AAD5T618"/>
<dbReference type="Pfam" id="PF13676">
    <property type="entry name" value="TIR_2"/>
    <property type="match status" value="1"/>
</dbReference>
<feature type="coiled-coil region" evidence="1">
    <location>
        <begin position="1"/>
        <end position="132"/>
    </location>
</feature>
<dbReference type="InterPro" id="IPR000157">
    <property type="entry name" value="TIR_dom"/>
</dbReference>
<keyword evidence="4" id="KW-1185">Reference proteome</keyword>
<comment type="caution">
    <text evidence="3">The sequence shown here is derived from an EMBL/GenBank/DDBJ whole genome shotgun (WGS) entry which is preliminary data.</text>
</comment>
<dbReference type="PANTHER" id="PTHR46270">
    <property type="entry name" value="ARMADILLO-TYPE FOLD-RELATED"/>
    <property type="match status" value="1"/>
</dbReference>
<name>A0AAD5T618_9FUNG</name>
<sequence>MSGVEERLQRLNAELQTARDKIAKYELQAVNAQTDFQQKNSIRLLQVAREDIRRIEAQIIDHKVQQGIRSADAREQQLQSEFQVEREKCDRYEQKALEAETEPHEKNALRLLDNAREEIRDIEARFADLQLQQGLSHVEVKQYQLLQLENDRQAATKKFDLYIEMTENSETEHAADKAHRLKENASHHIRSIDARIIDLKAQLEISSHLPLNSRSSNIPPIAITIGASNSSAASASEDLPITNSNLTTDTNANSTNRSVKLMISYCWSDKVIVHAVAQFLRDNNFNVWLDNTNMTVEINEAIPAAIDEADAVIAFISKDSVLSRYCKRELDYANDKHKQIIPVRLTDLPTPGATDFLTAGKLYVPLYPSIWDNDTLRKEHLGYLLKNIASETVKR</sequence>
<dbReference type="GO" id="GO:0007165">
    <property type="term" value="P:signal transduction"/>
    <property type="evidence" value="ECO:0007669"/>
    <property type="project" value="InterPro"/>
</dbReference>
<evidence type="ECO:0000259" key="2">
    <source>
        <dbReference type="Pfam" id="PF13676"/>
    </source>
</evidence>
<keyword evidence="1" id="KW-0175">Coiled coil</keyword>
<dbReference type="Gene3D" id="3.40.50.10140">
    <property type="entry name" value="Toll/interleukin-1 receptor homology (TIR) domain"/>
    <property type="match status" value="1"/>
</dbReference>
<dbReference type="Proteomes" id="UP001211907">
    <property type="component" value="Unassembled WGS sequence"/>
</dbReference>
<dbReference type="PANTHER" id="PTHR46270:SF2">
    <property type="entry name" value="TIR DOMAIN-CONTAINING PROTEIN"/>
    <property type="match status" value="1"/>
</dbReference>